<sequence length="82" mass="8751">MTGTPVLPTDNAPLPLDTASMPTTNGAIDSVYIIATSDELTLIKPMIDMAISTKNAHRFMSVHAVIKGNGARFSYGNGRYPI</sequence>
<comment type="caution">
    <text evidence="1">The sequence shown here is derived from an EMBL/GenBank/DDBJ whole genome shotgun (WGS) entry which is preliminary data.</text>
</comment>
<accession>A0ABD5M223</accession>
<proteinExistence type="predicted"/>
<protein>
    <submittedName>
        <fullName evidence="1">Uncharacterized protein</fullName>
    </submittedName>
</protein>
<evidence type="ECO:0000313" key="1">
    <source>
        <dbReference type="EMBL" id="MEY2344924.1"/>
    </source>
</evidence>
<gene>
    <name evidence="1" type="ORF">I3679_016295</name>
</gene>
<dbReference type="AlphaFoldDB" id="A0ABD5M223"/>
<reference evidence="1" key="1">
    <citation type="submission" date="2021-05" db="EMBL/GenBank/DDBJ databases">
        <title>First report of NDM-5 and VEB-6 producing Proteus mirabilis isolated from blood of a sepsis patient in Kolkata, India.</title>
        <authorList>
            <person name="Halder G."/>
            <person name="Chaudhuri B."/>
            <person name="Dutta S."/>
        </authorList>
    </citation>
    <scope>NUCLEOTIDE SEQUENCE [LARGE SCALE GENOMIC DNA]</scope>
    <source>
        <strain evidence="1">7049</strain>
    </source>
</reference>
<organism evidence="1">
    <name type="scientific">Proteus mirabilis</name>
    <dbReference type="NCBI Taxonomy" id="584"/>
    <lineage>
        <taxon>Bacteria</taxon>
        <taxon>Pseudomonadati</taxon>
        <taxon>Pseudomonadota</taxon>
        <taxon>Gammaproteobacteria</taxon>
        <taxon>Enterobacterales</taxon>
        <taxon>Morganellaceae</taxon>
        <taxon>Proteus</taxon>
    </lineage>
</organism>
<dbReference type="EMBL" id="JADQCH020000002">
    <property type="protein sequence ID" value="MEY2344924.1"/>
    <property type="molecule type" value="Genomic_DNA"/>
</dbReference>
<name>A0ABD5M223_PROMI</name>